<keyword evidence="1" id="KW-0472">Membrane</keyword>
<organism evidence="2 3">
    <name type="scientific">Cerrena zonata</name>
    <dbReference type="NCBI Taxonomy" id="2478898"/>
    <lineage>
        <taxon>Eukaryota</taxon>
        <taxon>Fungi</taxon>
        <taxon>Dikarya</taxon>
        <taxon>Basidiomycota</taxon>
        <taxon>Agaricomycotina</taxon>
        <taxon>Agaricomycetes</taxon>
        <taxon>Polyporales</taxon>
        <taxon>Cerrenaceae</taxon>
        <taxon>Cerrena</taxon>
    </lineage>
</organism>
<name>A0AAW0G7X5_9APHY</name>
<dbReference type="EMBL" id="JASBNA010000017">
    <property type="protein sequence ID" value="KAK7686394.1"/>
    <property type="molecule type" value="Genomic_DNA"/>
</dbReference>
<keyword evidence="3" id="KW-1185">Reference proteome</keyword>
<evidence type="ECO:0000256" key="1">
    <source>
        <dbReference type="SAM" id="Phobius"/>
    </source>
</evidence>
<evidence type="ECO:0000313" key="2">
    <source>
        <dbReference type="EMBL" id="KAK7686394.1"/>
    </source>
</evidence>
<reference evidence="2 3" key="1">
    <citation type="submission" date="2022-09" db="EMBL/GenBank/DDBJ databases">
        <authorList>
            <person name="Palmer J.M."/>
        </authorList>
    </citation>
    <scope>NUCLEOTIDE SEQUENCE [LARGE SCALE GENOMIC DNA]</scope>
    <source>
        <strain evidence="2 3">DSM 7382</strain>
    </source>
</reference>
<dbReference type="AlphaFoldDB" id="A0AAW0G7X5"/>
<comment type="caution">
    <text evidence="2">The sequence shown here is derived from an EMBL/GenBank/DDBJ whole genome shotgun (WGS) entry which is preliminary data.</text>
</comment>
<sequence length="210" mass="24242">MRFLLLFPFACLFVRFASSYYFGFGLCFFRSSLGNCHSSDPFKIHPPHALICSRPLTFLPSYKPLSYFLRVITFYPSLRTFFFYSSHPFHYTPFIASHPLLLFSPTLSLYYTVSQPLPICTSHTSPSSTYTMINGPISGSSVSLSLPSSSFFSIGFFFYFNPTPTSSFFYTLLVIVENKFFLFLFVFPHELEQYKYKFAMNSVCMDLILV</sequence>
<keyword evidence="1" id="KW-0812">Transmembrane</keyword>
<accession>A0AAW0G7X5</accession>
<feature type="transmembrane region" description="Helical" evidence="1">
    <location>
        <begin position="142"/>
        <end position="161"/>
    </location>
</feature>
<gene>
    <name evidence="2" type="ORF">QCA50_010618</name>
</gene>
<feature type="transmembrane region" description="Helical" evidence="1">
    <location>
        <begin position="167"/>
        <end position="187"/>
    </location>
</feature>
<proteinExistence type="predicted"/>
<evidence type="ECO:0000313" key="3">
    <source>
        <dbReference type="Proteomes" id="UP001385951"/>
    </source>
</evidence>
<protein>
    <submittedName>
        <fullName evidence="2">Uncharacterized protein</fullName>
    </submittedName>
</protein>
<keyword evidence="1" id="KW-1133">Transmembrane helix</keyword>
<dbReference type="Proteomes" id="UP001385951">
    <property type="component" value="Unassembled WGS sequence"/>
</dbReference>